<protein>
    <submittedName>
        <fullName evidence="2">Uncharacterized protein</fullName>
    </submittedName>
</protein>
<keyword evidence="3" id="KW-1185">Reference proteome</keyword>
<dbReference type="EMBL" id="JAAIUW010000010">
    <property type="protein sequence ID" value="KAF7811559.1"/>
    <property type="molecule type" value="Genomic_DNA"/>
</dbReference>
<proteinExistence type="predicted"/>
<feature type="region of interest" description="Disordered" evidence="1">
    <location>
        <begin position="1"/>
        <end position="37"/>
    </location>
</feature>
<gene>
    <name evidence="2" type="ORF">G2W53_032535</name>
</gene>
<sequence>MESAKEGDGDGLTSMGLTMESGEEVKRPTGAFNQDDETKGLWLWEGERMRRVRRRREKSLRVQRQ</sequence>
<dbReference type="AlphaFoldDB" id="A0A834T7Y2"/>
<dbReference type="Proteomes" id="UP000634136">
    <property type="component" value="Unassembled WGS sequence"/>
</dbReference>
<reference evidence="2" key="1">
    <citation type="submission" date="2020-09" db="EMBL/GenBank/DDBJ databases">
        <title>Genome-Enabled Discovery of Anthraquinone Biosynthesis in Senna tora.</title>
        <authorList>
            <person name="Kang S.-H."/>
            <person name="Pandey R.P."/>
            <person name="Lee C.-M."/>
            <person name="Sim J.-S."/>
            <person name="Jeong J.-T."/>
            <person name="Choi B.-S."/>
            <person name="Jung M."/>
            <person name="Ginzburg D."/>
            <person name="Zhao K."/>
            <person name="Won S.Y."/>
            <person name="Oh T.-J."/>
            <person name="Yu Y."/>
            <person name="Kim N.-H."/>
            <person name="Lee O.R."/>
            <person name="Lee T.-H."/>
            <person name="Bashyal P."/>
            <person name="Kim T.-S."/>
            <person name="Lee W.-H."/>
            <person name="Kawkins C."/>
            <person name="Kim C.-K."/>
            <person name="Kim J.S."/>
            <person name="Ahn B.O."/>
            <person name="Rhee S.Y."/>
            <person name="Sohng J.K."/>
        </authorList>
    </citation>
    <scope>NUCLEOTIDE SEQUENCE</scope>
    <source>
        <tissue evidence="2">Leaf</tissue>
    </source>
</reference>
<accession>A0A834T7Y2</accession>
<organism evidence="2 3">
    <name type="scientific">Senna tora</name>
    <dbReference type="NCBI Taxonomy" id="362788"/>
    <lineage>
        <taxon>Eukaryota</taxon>
        <taxon>Viridiplantae</taxon>
        <taxon>Streptophyta</taxon>
        <taxon>Embryophyta</taxon>
        <taxon>Tracheophyta</taxon>
        <taxon>Spermatophyta</taxon>
        <taxon>Magnoliopsida</taxon>
        <taxon>eudicotyledons</taxon>
        <taxon>Gunneridae</taxon>
        <taxon>Pentapetalae</taxon>
        <taxon>rosids</taxon>
        <taxon>fabids</taxon>
        <taxon>Fabales</taxon>
        <taxon>Fabaceae</taxon>
        <taxon>Caesalpinioideae</taxon>
        <taxon>Cassia clade</taxon>
        <taxon>Senna</taxon>
    </lineage>
</organism>
<comment type="caution">
    <text evidence="2">The sequence shown here is derived from an EMBL/GenBank/DDBJ whole genome shotgun (WGS) entry which is preliminary data.</text>
</comment>
<evidence type="ECO:0000313" key="2">
    <source>
        <dbReference type="EMBL" id="KAF7811559.1"/>
    </source>
</evidence>
<evidence type="ECO:0000313" key="3">
    <source>
        <dbReference type="Proteomes" id="UP000634136"/>
    </source>
</evidence>
<evidence type="ECO:0000256" key="1">
    <source>
        <dbReference type="SAM" id="MobiDB-lite"/>
    </source>
</evidence>
<name>A0A834T7Y2_9FABA</name>